<keyword evidence="8 10" id="KW-0472">Membrane</keyword>
<feature type="transmembrane region" description="Helical" evidence="10">
    <location>
        <begin position="62"/>
        <end position="80"/>
    </location>
</feature>
<feature type="transmembrane region" description="Helical" evidence="10">
    <location>
        <begin position="424"/>
        <end position="447"/>
    </location>
</feature>
<evidence type="ECO:0000256" key="8">
    <source>
        <dbReference type="ARBA" id="ARBA00023136"/>
    </source>
</evidence>
<comment type="caution">
    <text evidence="11">The sequence shown here is derived from an EMBL/GenBank/DDBJ whole genome shotgun (WGS) entry which is preliminary data.</text>
</comment>
<keyword evidence="6 10" id="KW-0812">Transmembrane</keyword>
<keyword evidence="5" id="KW-1003">Cell membrane</keyword>
<keyword evidence="7 10" id="KW-1133">Transmembrane helix</keyword>
<feature type="transmembrane region" description="Helical" evidence="10">
    <location>
        <begin position="395"/>
        <end position="418"/>
    </location>
</feature>
<dbReference type="InterPro" id="IPR045070">
    <property type="entry name" value="MATE_MepA-like"/>
</dbReference>
<evidence type="ECO:0000313" key="11">
    <source>
        <dbReference type="EMBL" id="MBC5695519.1"/>
    </source>
</evidence>
<gene>
    <name evidence="11" type="ORF">H8S02_06110</name>
</gene>
<dbReference type="Proteomes" id="UP000641741">
    <property type="component" value="Unassembled WGS sequence"/>
</dbReference>
<accession>A0ABR7GMI6</accession>
<sequence length="456" mass="49164">MSKVTPSNRTADLGNDPVGRLLVRLALPTITAQIVNLLYNIVDRIYIGRIPLEGKLALTGMGVTFPVITLISAFSALVGMGGAPRASIALGAGEKDRAERTLGTCAAALWSLAAVLTVLFLLFQRDLLRLFGASADTLPYAMQYLSIYVLGTVFVMTALGLNGFITAQGRSSVAMKTVVIGAILNVLLDPLFIFVLGLGVRGAAVATVLSQAVSAAWVLKFLTGKSTVLRLRRTTLRIDRRLLTPALALGASPFVMMSTESLLTVAFNVSLQKYGGDLAVGAMTILTSVAQMIQLPLTGLAQGAQPILSYNFGAHRPDRMKQVVRCNIALAVVFAASIWGIVQLTPHAVVHLFTSDTSLTDMTVWALRIYMALGFTNAFQTGFQQSFVALGEAKISLFLALERKVFLLIPFIFILPRFFENKLFAVFLAEPVADVLAAATTTVLFLIRFRKITKEM</sequence>
<feature type="transmembrane region" description="Helical" evidence="10">
    <location>
        <begin position="21"/>
        <end position="42"/>
    </location>
</feature>
<feature type="transmembrane region" description="Helical" evidence="10">
    <location>
        <begin position="279"/>
        <end position="301"/>
    </location>
</feature>
<dbReference type="EMBL" id="JACOPK010000004">
    <property type="protein sequence ID" value="MBC5695519.1"/>
    <property type="molecule type" value="Genomic_DNA"/>
</dbReference>
<dbReference type="PANTHER" id="PTHR43823:SF3">
    <property type="entry name" value="MULTIDRUG EXPORT PROTEIN MEPA"/>
    <property type="match status" value="1"/>
</dbReference>
<dbReference type="InterPro" id="IPR048279">
    <property type="entry name" value="MdtK-like"/>
</dbReference>
<feature type="transmembrane region" description="Helical" evidence="10">
    <location>
        <begin position="322"/>
        <end position="342"/>
    </location>
</feature>
<evidence type="ECO:0000256" key="5">
    <source>
        <dbReference type="ARBA" id="ARBA00022475"/>
    </source>
</evidence>
<feature type="transmembrane region" description="Helical" evidence="10">
    <location>
        <begin position="177"/>
        <end position="197"/>
    </location>
</feature>
<evidence type="ECO:0000256" key="6">
    <source>
        <dbReference type="ARBA" id="ARBA00022692"/>
    </source>
</evidence>
<keyword evidence="9" id="KW-0046">Antibiotic resistance</keyword>
<name>A0ABR7GMI6_9FIRM</name>
<comment type="subcellular location">
    <subcellularLocation>
        <location evidence="1">Cell membrane</location>
        <topology evidence="1">Multi-pass membrane protein</topology>
    </subcellularLocation>
</comment>
<keyword evidence="4" id="KW-0813">Transport</keyword>
<evidence type="ECO:0000256" key="1">
    <source>
        <dbReference type="ARBA" id="ARBA00004651"/>
    </source>
</evidence>
<evidence type="ECO:0000256" key="10">
    <source>
        <dbReference type="SAM" id="Phobius"/>
    </source>
</evidence>
<feature type="transmembrane region" description="Helical" evidence="10">
    <location>
        <begin position="203"/>
        <end position="222"/>
    </location>
</feature>
<feature type="transmembrane region" description="Helical" evidence="10">
    <location>
        <begin position="242"/>
        <end position="267"/>
    </location>
</feature>
<dbReference type="NCBIfam" id="TIGR00797">
    <property type="entry name" value="matE"/>
    <property type="match status" value="1"/>
</dbReference>
<dbReference type="RefSeq" id="WP_186969771.1">
    <property type="nucleotide sequence ID" value="NZ_JACOPK010000004.1"/>
</dbReference>
<evidence type="ECO:0000256" key="3">
    <source>
        <dbReference type="ARBA" id="ARBA00022106"/>
    </source>
</evidence>
<comment type="similarity">
    <text evidence="2">Belongs to the multi antimicrobial extrusion (MATE) (TC 2.A.66.1) family. MepA subfamily.</text>
</comment>
<evidence type="ECO:0000256" key="4">
    <source>
        <dbReference type="ARBA" id="ARBA00022448"/>
    </source>
</evidence>
<feature type="transmembrane region" description="Helical" evidence="10">
    <location>
        <begin position="143"/>
        <end position="165"/>
    </location>
</feature>
<evidence type="ECO:0000313" key="12">
    <source>
        <dbReference type="Proteomes" id="UP000641741"/>
    </source>
</evidence>
<dbReference type="PIRSF" id="PIRSF006603">
    <property type="entry name" value="DinF"/>
    <property type="match status" value="1"/>
</dbReference>
<dbReference type="InterPro" id="IPR002528">
    <property type="entry name" value="MATE_fam"/>
</dbReference>
<dbReference type="CDD" id="cd13143">
    <property type="entry name" value="MATE_MepA_like"/>
    <property type="match status" value="1"/>
</dbReference>
<proteinExistence type="inferred from homology"/>
<feature type="transmembrane region" description="Helical" evidence="10">
    <location>
        <begin position="101"/>
        <end position="123"/>
    </location>
</feature>
<keyword evidence="12" id="KW-1185">Reference proteome</keyword>
<organism evidence="11 12">
    <name type="scientific">Agathobaculum hominis</name>
    <dbReference type="NCBI Taxonomy" id="2763014"/>
    <lineage>
        <taxon>Bacteria</taxon>
        <taxon>Bacillati</taxon>
        <taxon>Bacillota</taxon>
        <taxon>Clostridia</taxon>
        <taxon>Eubacteriales</taxon>
        <taxon>Butyricicoccaceae</taxon>
        <taxon>Agathobaculum</taxon>
    </lineage>
</organism>
<feature type="transmembrane region" description="Helical" evidence="10">
    <location>
        <begin position="362"/>
        <end position="383"/>
    </location>
</feature>
<reference evidence="11 12" key="1">
    <citation type="submission" date="2020-08" db="EMBL/GenBank/DDBJ databases">
        <title>Genome public.</title>
        <authorList>
            <person name="Liu C."/>
            <person name="Sun Q."/>
        </authorList>
    </citation>
    <scope>NUCLEOTIDE SEQUENCE [LARGE SCALE GENOMIC DNA]</scope>
    <source>
        <strain evidence="11 12">M2</strain>
    </source>
</reference>
<dbReference type="Pfam" id="PF01554">
    <property type="entry name" value="MatE"/>
    <property type="match status" value="2"/>
</dbReference>
<evidence type="ECO:0000256" key="7">
    <source>
        <dbReference type="ARBA" id="ARBA00022989"/>
    </source>
</evidence>
<evidence type="ECO:0000256" key="2">
    <source>
        <dbReference type="ARBA" id="ARBA00008417"/>
    </source>
</evidence>
<dbReference type="PANTHER" id="PTHR43823">
    <property type="entry name" value="SPORULATION PROTEIN YKVU"/>
    <property type="match status" value="1"/>
</dbReference>
<dbReference type="InterPro" id="IPR051327">
    <property type="entry name" value="MATE_MepA_subfamily"/>
</dbReference>
<evidence type="ECO:0000256" key="9">
    <source>
        <dbReference type="ARBA" id="ARBA00023251"/>
    </source>
</evidence>
<protein>
    <recommendedName>
        <fullName evidence="3">Multidrug export protein MepA</fullName>
    </recommendedName>
</protein>